<dbReference type="InterPro" id="IPR000700">
    <property type="entry name" value="PAS-assoc_C"/>
</dbReference>
<dbReference type="PANTHER" id="PTHR44757">
    <property type="entry name" value="DIGUANYLATE CYCLASE DGCP"/>
    <property type="match status" value="1"/>
</dbReference>
<feature type="domain" description="GGDEF" evidence="2">
    <location>
        <begin position="164"/>
        <end position="294"/>
    </location>
</feature>
<proteinExistence type="predicted"/>
<dbReference type="RefSeq" id="WP_160731395.1">
    <property type="nucleotide sequence ID" value="NZ_WTYP01000002.1"/>
</dbReference>
<dbReference type="SUPFAM" id="SSF55073">
    <property type="entry name" value="Nucleotide cyclase"/>
    <property type="match status" value="1"/>
</dbReference>
<organism evidence="3 4">
    <name type="scientific">Pontixanthobacter luteolus</name>
    <dbReference type="NCBI Taxonomy" id="295089"/>
    <lineage>
        <taxon>Bacteria</taxon>
        <taxon>Pseudomonadati</taxon>
        <taxon>Pseudomonadota</taxon>
        <taxon>Alphaproteobacteria</taxon>
        <taxon>Sphingomonadales</taxon>
        <taxon>Erythrobacteraceae</taxon>
        <taxon>Pontixanthobacter</taxon>
    </lineage>
</organism>
<dbReference type="CDD" id="cd00130">
    <property type="entry name" value="PAS"/>
    <property type="match status" value="1"/>
</dbReference>
<dbReference type="NCBIfam" id="TIGR00229">
    <property type="entry name" value="sensory_box"/>
    <property type="match status" value="1"/>
</dbReference>
<dbReference type="EMBL" id="WTYP01000002">
    <property type="protein sequence ID" value="MXP48188.1"/>
    <property type="molecule type" value="Genomic_DNA"/>
</dbReference>
<sequence>MASNFTLKEGSQLYDLLSHSTQDIFFKTDGDGFILHCSPGMMRVGVDPGAMLIGPHLTDLVEPRHEKEVRRSLALALGGITPDKPVEFRLRDNFGERQWFSLKLTPAFDRTGWVYGALGVLRCITDRRELEDRLFVKSMTDPLTGLANRGAFVSMLQHLVQRQSGGSMAMLAIDHFKSINITHGQRAGDVVLSAVAKFLRKILRQDHILARSGGGTFVVLMPHDMEERAKRIAEDVEYQLGRLSKEIDWHGFPVSARSGVVGIGGCVDTTIREAELALFLAKARAPHPVQLGLALG</sequence>
<accession>A0A6I4V382</accession>
<dbReference type="AlphaFoldDB" id="A0A6I4V382"/>
<name>A0A6I4V382_9SPHN</name>
<dbReference type="NCBIfam" id="TIGR00254">
    <property type="entry name" value="GGDEF"/>
    <property type="match status" value="1"/>
</dbReference>
<dbReference type="Pfam" id="PF00990">
    <property type="entry name" value="GGDEF"/>
    <property type="match status" value="1"/>
</dbReference>
<dbReference type="Gene3D" id="3.30.450.20">
    <property type="entry name" value="PAS domain"/>
    <property type="match status" value="1"/>
</dbReference>
<evidence type="ECO:0000313" key="3">
    <source>
        <dbReference type="EMBL" id="MXP48188.1"/>
    </source>
</evidence>
<dbReference type="InterPro" id="IPR035965">
    <property type="entry name" value="PAS-like_dom_sf"/>
</dbReference>
<dbReference type="InterPro" id="IPR013656">
    <property type="entry name" value="PAS_4"/>
</dbReference>
<dbReference type="Gene3D" id="3.30.70.270">
    <property type="match status" value="1"/>
</dbReference>
<dbReference type="Pfam" id="PF08448">
    <property type="entry name" value="PAS_4"/>
    <property type="match status" value="1"/>
</dbReference>
<comment type="caution">
    <text evidence="3">The sequence shown here is derived from an EMBL/GenBank/DDBJ whole genome shotgun (WGS) entry which is preliminary data.</text>
</comment>
<dbReference type="Proteomes" id="UP000471435">
    <property type="component" value="Unassembled WGS sequence"/>
</dbReference>
<gene>
    <name evidence="3" type="ORF">GRI43_12395</name>
</gene>
<dbReference type="InterPro" id="IPR029787">
    <property type="entry name" value="Nucleotide_cyclase"/>
</dbReference>
<dbReference type="OrthoDB" id="9812260at2"/>
<dbReference type="SUPFAM" id="SSF55785">
    <property type="entry name" value="PYP-like sensor domain (PAS domain)"/>
    <property type="match status" value="1"/>
</dbReference>
<dbReference type="PROSITE" id="PS50113">
    <property type="entry name" value="PAC"/>
    <property type="match status" value="1"/>
</dbReference>
<dbReference type="CDD" id="cd01949">
    <property type="entry name" value="GGDEF"/>
    <property type="match status" value="1"/>
</dbReference>
<keyword evidence="4" id="KW-1185">Reference proteome</keyword>
<dbReference type="InterPro" id="IPR000160">
    <property type="entry name" value="GGDEF_dom"/>
</dbReference>
<dbReference type="InterPro" id="IPR000014">
    <property type="entry name" value="PAS"/>
</dbReference>
<reference evidence="3 4" key="1">
    <citation type="submission" date="2019-12" db="EMBL/GenBank/DDBJ databases">
        <title>Genomic-based taxomic classification of the family Erythrobacteraceae.</title>
        <authorList>
            <person name="Xu L."/>
        </authorList>
    </citation>
    <scope>NUCLEOTIDE SEQUENCE [LARGE SCALE GENOMIC DNA]</scope>
    <source>
        <strain evidence="3 4">SW-109</strain>
    </source>
</reference>
<feature type="domain" description="PAC" evidence="1">
    <location>
        <begin position="84"/>
        <end position="136"/>
    </location>
</feature>
<evidence type="ECO:0000313" key="4">
    <source>
        <dbReference type="Proteomes" id="UP000471435"/>
    </source>
</evidence>
<protein>
    <submittedName>
        <fullName evidence="3">Diguanylate cyclase</fullName>
    </submittedName>
</protein>
<evidence type="ECO:0000259" key="1">
    <source>
        <dbReference type="PROSITE" id="PS50113"/>
    </source>
</evidence>
<dbReference type="InterPro" id="IPR052155">
    <property type="entry name" value="Biofilm_reg_signaling"/>
</dbReference>
<dbReference type="SMART" id="SM00267">
    <property type="entry name" value="GGDEF"/>
    <property type="match status" value="1"/>
</dbReference>
<dbReference type="InterPro" id="IPR043128">
    <property type="entry name" value="Rev_trsase/Diguanyl_cyclase"/>
</dbReference>
<evidence type="ECO:0000259" key="2">
    <source>
        <dbReference type="PROSITE" id="PS50887"/>
    </source>
</evidence>
<dbReference type="PROSITE" id="PS50887">
    <property type="entry name" value="GGDEF"/>
    <property type="match status" value="1"/>
</dbReference>
<dbReference type="PANTHER" id="PTHR44757:SF2">
    <property type="entry name" value="BIOFILM ARCHITECTURE MAINTENANCE PROTEIN MBAA"/>
    <property type="match status" value="1"/>
</dbReference>